<feature type="region of interest" description="Disordered" evidence="1">
    <location>
        <begin position="820"/>
        <end position="859"/>
    </location>
</feature>
<dbReference type="GO" id="GO:0045892">
    <property type="term" value="P:negative regulation of DNA-templated transcription"/>
    <property type="evidence" value="ECO:0007669"/>
    <property type="project" value="TreeGrafter"/>
</dbReference>
<dbReference type="GO" id="GO:0000976">
    <property type="term" value="F:transcription cis-regulatory region binding"/>
    <property type="evidence" value="ECO:0007669"/>
    <property type="project" value="TreeGrafter"/>
</dbReference>
<feature type="region of interest" description="Disordered" evidence="1">
    <location>
        <begin position="273"/>
        <end position="320"/>
    </location>
</feature>
<dbReference type="Proteomes" id="UP001230051">
    <property type="component" value="Unassembled WGS sequence"/>
</dbReference>
<feature type="region of interest" description="Disordered" evidence="1">
    <location>
        <begin position="197"/>
        <end position="253"/>
    </location>
</feature>
<evidence type="ECO:0000313" key="4">
    <source>
        <dbReference type="Proteomes" id="UP001230051"/>
    </source>
</evidence>
<dbReference type="EMBL" id="JAGXEW010000020">
    <property type="protein sequence ID" value="KAK1160666.1"/>
    <property type="molecule type" value="Genomic_DNA"/>
</dbReference>
<feature type="compositionally biased region" description="Polar residues" evidence="1">
    <location>
        <begin position="620"/>
        <end position="630"/>
    </location>
</feature>
<feature type="compositionally biased region" description="Basic residues" evidence="1">
    <location>
        <begin position="119"/>
        <end position="129"/>
    </location>
</feature>
<dbReference type="SMART" id="SM00439">
    <property type="entry name" value="BAH"/>
    <property type="match status" value="1"/>
</dbReference>
<feature type="region of interest" description="Disordered" evidence="1">
    <location>
        <begin position="586"/>
        <end position="650"/>
    </location>
</feature>
<dbReference type="AlphaFoldDB" id="A0AAD8G0J1"/>
<dbReference type="PANTHER" id="PTHR46576">
    <property type="entry name" value="BROMO ADJACENT HOMOLOGY DOMAIN-CONTAINING 1 PROTEIN"/>
    <property type="match status" value="1"/>
</dbReference>
<gene>
    <name evidence="3" type="ORF">AOXY_G20953</name>
</gene>
<dbReference type="GO" id="GO:0005677">
    <property type="term" value="C:chromatin silencing complex"/>
    <property type="evidence" value="ECO:0007669"/>
    <property type="project" value="TreeGrafter"/>
</dbReference>
<dbReference type="CDD" id="cd04714">
    <property type="entry name" value="BAH_BAHCC1"/>
    <property type="match status" value="1"/>
</dbReference>
<name>A0AAD8G0J1_ACIOX</name>
<feature type="domain" description="BAH" evidence="2">
    <location>
        <begin position="692"/>
        <end position="813"/>
    </location>
</feature>
<dbReference type="InterPro" id="IPR043151">
    <property type="entry name" value="BAH_sf"/>
</dbReference>
<feature type="compositionally biased region" description="Gly residues" evidence="1">
    <location>
        <begin position="40"/>
        <end position="56"/>
    </location>
</feature>
<proteinExistence type="predicted"/>
<protein>
    <recommendedName>
        <fullName evidence="2">BAH domain-containing protein</fullName>
    </recommendedName>
</protein>
<dbReference type="Gene3D" id="2.30.30.490">
    <property type="match status" value="1"/>
</dbReference>
<evidence type="ECO:0000256" key="1">
    <source>
        <dbReference type="SAM" id="MobiDB-lite"/>
    </source>
</evidence>
<feature type="compositionally biased region" description="Basic and acidic residues" evidence="1">
    <location>
        <begin position="846"/>
        <end position="859"/>
    </location>
</feature>
<dbReference type="GO" id="GO:0003682">
    <property type="term" value="F:chromatin binding"/>
    <property type="evidence" value="ECO:0007669"/>
    <property type="project" value="InterPro"/>
</dbReference>
<accession>A0AAD8G0J1</accession>
<dbReference type="Pfam" id="PF01426">
    <property type="entry name" value="BAH"/>
    <property type="match status" value="1"/>
</dbReference>
<feature type="compositionally biased region" description="Basic and acidic residues" evidence="1">
    <location>
        <begin position="7"/>
        <end position="29"/>
    </location>
</feature>
<feature type="region of interest" description="Disordered" evidence="1">
    <location>
        <begin position="1"/>
        <end position="81"/>
    </location>
</feature>
<keyword evidence="4" id="KW-1185">Reference proteome</keyword>
<feature type="compositionally biased region" description="Low complexity" evidence="1">
    <location>
        <begin position="826"/>
        <end position="845"/>
    </location>
</feature>
<feature type="region of interest" description="Disordered" evidence="1">
    <location>
        <begin position="108"/>
        <end position="162"/>
    </location>
</feature>
<feature type="compositionally biased region" description="Gly residues" evidence="1">
    <location>
        <begin position="285"/>
        <end position="296"/>
    </location>
</feature>
<dbReference type="InterPro" id="IPR001025">
    <property type="entry name" value="BAH_dom"/>
</dbReference>
<reference evidence="3" key="1">
    <citation type="submission" date="2022-02" db="EMBL/GenBank/DDBJ databases">
        <title>Atlantic sturgeon de novo genome assembly.</title>
        <authorList>
            <person name="Stock M."/>
            <person name="Klopp C."/>
            <person name="Guiguen Y."/>
            <person name="Cabau C."/>
            <person name="Parinello H."/>
            <person name="Santidrian Yebra-Pimentel E."/>
            <person name="Kuhl H."/>
            <person name="Dirks R.P."/>
            <person name="Guessner J."/>
            <person name="Wuertz S."/>
            <person name="Du K."/>
            <person name="Schartl M."/>
        </authorList>
    </citation>
    <scope>NUCLEOTIDE SEQUENCE</scope>
    <source>
        <strain evidence="3">STURGEONOMICS-FGT-2020</strain>
        <tissue evidence="3">Whole blood</tissue>
    </source>
</reference>
<evidence type="ECO:0000313" key="3">
    <source>
        <dbReference type="EMBL" id="KAK1160666.1"/>
    </source>
</evidence>
<organism evidence="3 4">
    <name type="scientific">Acipenser oxyrinchus oxyrinchus</name>
    <dbReference type="NCBI Taxonomy" id="40147"/>
    <lineage>
        <taxon>Eukaryota</taxon>
        <taxon>Metazoa</taxon>
        <taxon>Chordata</taxon>
        <taxon>Craniata</taxon>
        <taxon>Vertebrata</taxon>
        <taxon>Euteleostomi</taxon>
        <taxon>Actinopterygii</taxon>
        <taxon>Chondrostei</taxon>
        <taxon>Acipenseriformes</taxon>
        <taxon>Acipenseridae</taxon>
        <taxon>Acipenser</taxon>
    </lineage>
</organism>
<dbReference type="PANTHER" id="PTHR46576:SF1">
    <property type="entry name" value="BROMO ADJACENT HOMOLOGY DOMAIN-CONTAINING 1 PROTEIN"/>
    <property type="match status" value="1"/>
</dbReference>
<feature type="compositionally biased region" description="Basic residues" evidence="1">
    <location>
        <begin position="301"/>
        <end position="316"/>
    </location>
</feature>
<sequence length="917" mass="99226">MTHSRRKDSLSRYRSECREKVGGGPHGDRMSGAWPECSRRGGGAKQGVSERGGGATQGVSERGGEDRDQGADPDRKSYPLRRRATLLELDTRSCHVVLTRLEQEHLLRERSRAAAGKHPSGRGKRRRRQGQGGQEKDHCSKKRGKDPSLPPETQLEPALEPRKRRMASLNAEAVNSLLLERHDGQQAHRVPKKAIRRLNKDPLEPSADLPASCPGPCGSGTVKGPQSLESGPKWRGRKVKVKEEPKEVDWGAPAPKRLAGLNAAALLKLTSASAGARRRLKPDSKGGGGGGGGGKQGQKSEKHKHHHHHHHHHHQHQLQVLQQGTCLGYKKDAGTLKTKWEAGRGGFPVPVYQCRSLLGYPLKSVKEEPRESQLDPFFYCGHQDKVEYCHRLALFLGHHSQGLASQYGGPGEASPPPSPLKQEFLIPHHSLAHSALAVGAHPYLCAEPCFSGYYLHIGHQGASSPPLLSGTGPFHPSAVRSSKLLVSTATPGPPSGIPLPHPVFCSALESPCFGEACRVNRFTATAYGAMHPLASRGCAFNSCRGGCMHALKEEPYPSPLDEHSPAIPVSPALPLSGCPVPTVPPAAQSVPRLPSPLLDPSQTQLKVARECPQSGKPPSGSRSGVRSTASCPLLTSAPPPAAAAGKQQRITRRRATNGWLPVGVPVEKEVYIVGEEEPAVRRCFEGVQRDGDLIRVRDTVLLRSGPRKKTLPYVAKISALWEDPKTGEVMMSLFWYYRPEHTQGGRNLSTQCENEIFASRHQDENSVACIEDKCYVLTLAQYCRFCALVKRRGEGLPDSAPVVPPSPDYATPRAACPPTSTPAWCSSAGTSTTSATDASSRTCSSDQRHTSKTRWTEKQARLAWAGERGGDESTNRPIIHSVSNTTENSIEGRPTVIVPPTSNSGLEIQRAEESAVL</sequence>
<feature type="compositionally biased region" description="Basic and acidic residues" evidence="1">
    <location>
        <begin position="62"/>
        <end position="77"/>
    </location>
</feature>
<dbReference type="GO" id="GO:0031507">
    <property type="term" value="P:heterochromatin formation"/>
    <property type="evidence" value="ECO:0007669"/>
    <property type="project" value="TreeGrafter"/>
</dbReference>
<evidence type="ECO:0000259" key="2">
    <source>
        <dbReference type="PROSITE" id="PS51038"/>
    </source>
</evidence>
<dbReference type="InterPro" id="IPR053032">
    <property type="entry name" value="BAH_domain-containing"/>
</dbReference>
<dbReference type="PROSITE" id="PS51038">
    <property type="entry name" value="BAH"/>
    <property type="match status" value="1"/>
</dbReference>
<comment type="caution">
    <text evidence="3">The sequence shown here is derived from an EMBL/GenBank/DDBJ whole genome shotgun (WGS) entry which is preliminary data.</text>
</comment>